<keyword evidence="10" id="KW-1185">Reference proteome</keyword>
<protein>
    <recommendedName>
        <fullName evidence="3">cysteine desulfurase</fullName>
        <ecNumber evidence="3">2.8.1.7</ecNumber>
    </recommendedName>
</protein>
<dbReference type="PROSITE" id="PS00595">
    <property type="entry name" value="AA_TRANSFER_CLASS_5"/>
    <property type="match status" value="1"/>
</dbReference>
<keyword evidence="9" id="KW-0456">Lyase</keyword>
<dbReference type="Gene3D" id="3.90.1150.10">
    <property type="entry name" value="Aspartate Aminotransferase, domain 1"/>
    <property type="match status" value="1"/>
</dbReference>
<dbReference type="Pfam" id="PF00266">
    <property type="entry name" value="Aminotran_5"/>
    <property type="match status" value="1"/>
</dbReference>
<evidence type="ECO:0000256" key="4">
    <source>
        <dbReference type="ARBA" id="ARBA00022679"/>
    </source>
</evidence>
<dbReference type="SUPFAM" id="SSF53383">
    <property type="entry name" value="PLP-dependent transferases"/>
    <property type="match status" value="1"/>
</dbReference>
<dbReference type="InterPro" id="IPR020578">
    <property type="entry name" value="Aminotrans_V_PyrdxlP_BS"/>
</dbReference>
<evidence type="ECO:0000256" key="6">
    <source>
        <dbReference type="ARBA" id="ARBA00050776"/>
    </source>
</evidence>
<comment type="cofactor">
    <cofactor evidence="1 7">
        <name>pyridoxal 5'-phosphate</name>
        <dbReference type="ChEBI" id="CHEBI:597326"/>
    </cofactor>
</comment>
<evidence type="ECO:0000256" key="3">
    <source>
        <dbReference type="ARBA" id="ARBA00012239"/>
    </source>
</evidence>
<comment type="catalytic activity">
    <reaction evidence="6">
        <text>(sulfur carrier)-H + L-cysteine = (sulfur carrier)-SH + L-alanine</text>
        <dbReference type="Rhea" id="RHEA:43892"/>
        <dbReference type="Rhea" id="RHEA-COMP:14737"/>
        <dbReference type="Rhea" id="RHEA-COMP:14739"/>
        <dbReference type="ChEBI" id="CHEBI:29917"/>
        <dbReference type="ChEBI" id="CHEBI:35235"/>
        <dbReference type="ChEBI" id="CHEBI:57972"/>
        <dbReference type="ChEBI" id="CHEBI:64428"/>
        <dbReference type="EC" id="2.8.1.7"/>
    </reaction>
</comment>
<sequence length="403" mass="43625">MKSDLAKRVRGDFPLLRTSIDGRRIVYLDSAATSLKPQPVIDAICRYYTEVGANIHRGKHFLSEQASDDYEEARTRVARFTGFLSSEVVFTANTTASLNMVASGLGLTGDDVVLVPFDAHHSAMLPWRRAAGVRYIPVSDTGVADLDAYAALLRARPAVVVLTHCSNVSGVYAPVERMAAMAKEAGAVTVVDAAQSAGHRRVGGENVDFLAFSAHKMLGPTGVGVLCGRHELLRRLAPPFLGGGVVDWVDTERYDVRKVPHALEAGTPPIAGVYGLAAAIDYLQAIGFDELGEHDRELAGAMVEETLARPRLRLLGPADGTDRAAIASFAIDGVHNLKEIAKILSDSYGVLCRTGHMCAQPFVDRFTDDEVLRVSGYLYNDREDLDVLFSALDSVLDFVRGRR</sequence>
<dbReference type="Gene3D" id="3.40.640.10">
    <property type="entry name" value="Type I PLP-dependent aspartate aminotransferase-like (Major domain)"/>
    <property type="match status" value="1"/>
</dbReference>
<evidence type="ECO:0000259" key="8">
    <source>
        <dbReference type="Pfam" id="PF00266"/>
    </source>
</evidence>
<dbReference type="GO" id="GO:0031071">
    <property type="term" value="F:cysteine desulfurase activity"/>
    <property type="evidence" value="ECO:0007669"/>
    <property type="project" value="UniProtKB-EC"/>
</dbReference>
<dbReference type="EC" id="2.8.1.7" evidence="3"/>
<dbReference type="PANTHER" id="PTHR43586:SF8">
    <property type="entry name" value="CYSTEINE DESULFURASE 1, CHLOROPLASTIC"/>
    <property type="match status" value="1"/>
</dbReference>
<comment type="similarity">
    <text evidence="2">Belongs to the class-V pyridoxal-phosphate-dependent aminotransferase family. Csd subfamily.</text>
</comment>
<proteinExistence type="inferred from homology"/>
<keyword evidence="4 9" id="KW-0808">Transferase</keyword>
<keyword evidence="5" id="KW-0663">Pyridoxal phosphate</keyword>
<dbReference type="GO" id="GO:0006534">
    <property type="term" value="P:cysteine metabolic process"/>
    <property type="evidence" value="ECO:0007669"/>
    <property type="project" value="InterPro"/>
</dbReference>
<gene>
    <name evidence="9" type="ORF">BJ981_001922</name>
</gene>
<organism evidence="9 10">
    <name type="scientific">Sphaerisporangium krabiense</name>
    <dbReference type="NCBI Taxonomy" id="763782"/>
    <lineage>
        <taxon>Bacteria</taxon>
        <taxon>Bacillati</taxon>
        <taxon>Actinomycetota</taxon>
        <taxon>Actinomycetes</taxon>
        <taxon>Streptosporangiales</taxon>
        <taxon>Streptosporangiaceae</taxon>
        <taxon>Sphaerisporangium</taxon>
    </lineage>
</organism>
<accession>A0A7W8Z2F5</accession>
<evidence type="ECO:0000256" key="7">
    <source>
        <dbReference type="RuleBase" id="RU004504"/>
    </source>
</evidence>
<dbReference type="InterPro" id="IPR000192">
    <property type="entry name" value="Aminotrans_V_dom"/>
</dbReference>
<dbReference type="GO" id="GO:0016829">
    <property type="term" value="F:lyase activity"/>
    <property type="evidence" value="ECO:0007669"/>
    <property type="project" value="UniProtKB-KW"/>
</dbReference>
<dbReference type="InterPro" id="IPR015422">
    <property type="entry name" value="PyrdxlP-dep_Trfase_small"/>
</dbReference>
<evidence type="ECO:0000256" key="2">
    <source>
        <dbReference type="ARBA" id="ARBA00010447"/>
    </source>
</evidence>
<dbReference type="EMBL" id="JACHBR010000001">
    <property type="protein sequence ID" value="MBB5626223.1"/>
    <property type="molecule type" value="Genomic_DNA"/>
</dbReference>
<feature type="domain" description="Aminotransferase class V" evidence="8">
    <location>
        <begin position="26"/>
        <end position="388"/>
    </location>
</feature>
<dbReference type="CDD" id="cd06453">
    <property type="entry name" value="SufS_like"/>
    <property type="match status" value="1"/>
</dbReference>
<dbReference type="GO" id="GO:0030170">
    <property type="term" value="F:pyridoxal phosphate binding"/>
    <property type="evidence" value="ECO:0007669"/>
    <property type="project" value="InterPro"/>
</dbReference>
<evidence type="ECO:0000256" key="1">
    <source>
        <dbReference type="ARBA" id="ARBA00001933"/>
    </source>
</evidence>
<dbReference type="PANTHER" id="PTHR43586">
    <property type="entry name" value="CYSTEINE DESULFURASE"/>
    <property type="match status" value="1"/>
</dbReference>
<dbReference type="RefSeq" id="WP_184610058.1">
    <property type="nucleotide sequence ID" value="NZ_BOOS01000063.1"/>
</dbReference>
<comment type="caution">
    <text evidence="9">The sequence shown here is derived from an EMBL/GenBank/DDBJ whole genome shotgun (WGS) entry which is preliminary data.</text>
</comment>
<evidence type="ECO:0000256" key="5">
    <source>
        <dbReference type="ARBA" id="ARBA00022898"/>
    </source>
</evidence>
<reference evidence="9 10" key="1">
    <citation type="submission" date="2020-08" db="EMBL/GenBank/DDBJ databases">
        <title>Sequencing the genomes of 1000 actinobacteria strains.</title>
        <authorList>
            <person name="Klenk H.-P."/>
        </authorList>
    </citation>
    <scope>NUCLEOTIDE SEQUENCE [LARGE SCALE GENOMIC DNA]</scope>
    <source>
        <strain evidence="9 10">DSM 45790</strain>
    </source>
</reference>
<dbReference type="AlphaFoldDB" id="A0A7W8Z2F5"/>
<evidence type="ECO:0000313" key="9">
    <source>
        <dbReference type="EMBL" id="MBB5626223.1"/>
    </source>
</evidence>
<dbReference type="InterPro" id="IPR015424">
    <property type="entry name" value="PyrdxlP-dep_Trfase"/>
</dbReference>
<dbReference type="InterPro" id="IPR010970">
    <property type="entry name" value="Cys_dSase_SufS"/>
</dbReference>
<evidence type="ECO:0000313" key="10">
    <source>
        <dbReference type="Proteomes" id="UP000588112"/>
    </source>
</evidence>
<dbReference type="InterPro" id="IPR015421">
    <property type="entry name" value="PyrdxlP-dep_Trfase_major"/>
</dbReference>
<dbReference type="Proteomes" id="UP000588112">
    <property type="component" value="Unassembled WGS sequence"/>
</dbReference>
<name>A0A7W8Z2F5_9ACTN</name>